<proteinExistence type="predicted"/>
<dbReference type="PANTHER" id="PTHR45869:SF8">
    <property type="entry name" value="LAMG-LIKE JELLYROLL FOLD DOMAIN-CONTAINING PROTEIN"/>
    <property type="match status" value="1"/>
</dbReference>
<evidence type="ECO:0000313" key="2">
    <source>
        <dbReference type="Ensembl" id="ENSNBRP00000030267.1"/>
    </source>
</evidence>
<dbReference type="Proteomes" id="UP000261580">
    <property type="component" value="Unassembled WGS sequence"/>
</dbReference>
<dbReference type="InterPro" id="IPR001759">
    <property type="entry name" value="PTX_dom"/>
</dbReference>
<protein>
    <recommendedName>
        <fullName evidence="1">Pentraxin (PTX) domain-containing protein</fullName>
    </recommendedName>
</protein>
<evidence type="ECO:0000313" key="3">
    <source>
        <dbReference type="Proteomes" id="UP000261580"/>
    </source>
</evidence>
<dbReference type="Gene3D" id="2.60.120.200">
    <property type="match status" value="1"/>
</dbReference>
<reference evidence="2" key="1">
    <citation type="submission" date="2025-08" db="UniProtKB">
        <authorList>
            <consortium name="Ensembl"/>
        </authorList>
    </citation>
    <scope>IDENTIFICATION</scope>
</reference>
<sequence length="191" mass="21394">MEELLLTSLCTAYAQHQGERFLCRSFTQTSYVKLTTSPSQLCLCACDFILHWTERKLFSLAVPSEANGFFLLQPCEGAYRLNDKGTAPTMVGLPDSENEWNSTRSTWDSNGMTTMWVNGKRSDREILQHLLSGTPSIILGLKEETLGSGGDMKRERTPTLDNMHVLPSQGNMYALGIIWVTHLSTLESIQQ</sequence>
<dbReference type="Bgee" id="ENSNBRG00000023029">
    <property type="expression patterns" value="Expressed in blood and 8 other cell types or tissues"/>
</dbReference>
<dbReference type="STRING" id="32507.ENSNBRP00000030267"/>
<organism evidence="2 3">
    <name type="scientific">Neolamprologus brichardi</name>
    <name type="common">Fairy cichlid</name>
    <name type="synonym">Lamprologus brichardi</name>
    <dbReference type="NCBI Taxonomy" id="32507"/>
    <lineage>
        <taxon>Eukaryota</taxon>
        <taxon>Metazoa</taxon>
        <taxon>Chordata</taxon>
        <taxon>Craniata</taxon>
        <taxon>Vertebrata</taxon>
        <taxon>Euteleostomi</taxon>
        <taxon>Actinopterygii</taxon>
        <taxon>Neopterygii</taxon>
        <taxon>Teleostei</taxon>
        <taxon>Neoteleostei</taxon>
        <taxon>Acanthomorphata</taxon>
        <taxon>Ovalentaria</taxon>
        <taxon>Cichlomorphae</taxon>
        <taxon>Cichliformes</taxon>
        <taxon>Cichlidae</taxon>
        <taxon>African cichlids</taxon>
        <taxon>Pseudocrenilabrinae</taxon>
        <taxon>Lamprologini</taxon>
        <taxon>Neolamprologus</taxon>
    </lineage>
</organism>
<dbReference type="AlphaFoldDB" id="A0A3Q4IEW2"/>
<dbReference type="SMART" id="SM00159">
    <property type="entry name" value="PTX"/>
    <property type="match status" value="1"/>
</dbReference>
<reference evidence="2" key="2">
    <citation type="submission" date="2025-09" db="UniProtKB">
        <authorList>
            <consortium name="Ensembl"/>
        </authorList>
    </citation>
    <scope>IDENTIFICATION</scope>
</reference>
<dbReference type="PANTHER" id="PTHR45869">
    <property type="entry name" value="C-REACTIVE PROTEIN-RELATED"/>
    <property type="match status" value="1"/>
</dbReference>
<dbReference type="Pfam" id="PF00354">
    <property type="entry name" value="Pentaxin"/>
    <property type="match status" value="1"/>
</dbReference>
<feature type="domain" description="Pentraxin (PTX)" evidence="1">
    <location>
        <begin position="13"/>
        <end position="184"/>
    </location>
</feature>
<dbReference type="Ensembl" id="ENSNBRT00000031039.1">
    <property type="protein sequence ID" value="ENSNBRP00000030267.1"/>
    <property type="gene ID" value="ENSNBRG00000023029.1"/>
</dbReference>
<name>A0A3Q4IEW2_NEOBR</name>
<dbReference type="InterPro" id="IPR051005">
    <property type="entry name" value="Pentraxin_domain"/>
</dbReference>
<accession>A0A3Q4IEW2</accession>
<evidence type="ECO:0000259" key="1">
    <source>
        <dbReference type="SMART" id="SM00159"/>
    </source>
</evidence>
<keyword evidence="3" id="KW-1185">Reference proteome</keyword>